<keyword evidence="2" id="KW-1133">Transmembrane helix</keyword>
<evidence type="ECO:0000256" key="1">
    <source>
        <dbReference type="SAM" id="Coils"/>
    </source>
</evidence>
<evidence type="ECO:0008006" key="5">
    <source>
        <dbReference type="Google" id="ProtNLM"/>
    </source>
</evidence>
<dbReference type="eggNOG" id="COG3206">
    <property type="taxonomic scope" value="Bacteria"/>
</dbReference>
<dbReference type="RefSeq" id="WP_021691266.1">
    <property type="nucleotide sequence ID" value="NZ_BASZ01000009.1"/>
</dbReference>
<gene>
    <name evidence="3" type="ORF">NT2_09_00560</name>
</gene>
<dbReference type="AlphaFoldDB" id="U3A6S9"/>
<organism evidence="3 4">
    <name type="scientific">Caenibius tardaugens NBRC 16725</name>
    <dbReference type="NCBI Taxonomy" id="1219035"/>
    <lineage>
        <taxon>Bacteria</taxon>
        <taxon>Pseudomonadati</taxon>
        <taxon>Pseudomonadota</taxon>
        <taxon>Alphaproteobacteria</taxon>
        <taxon>Sphingomonadales</taxon>
        <taxon>Erythrobacteraceae</taxon>
        <taxon>Caenibius</taxon>
    </lineage>
</organism>
<dbReference type="OrthoDB" id="7551971at2"/>
<dbReference type="GO" id="GO:0004713">
    <property type="term" value="F:protein tyrosine kinase activity"/>
    <property type="evidence" value="ECO:0007669"/>
    <property type="project" value="TreeGrafter"/>
</dbReference>
<dbReference type="EMBL" id="BASZ01000009">
    <property type="protein sequence ID" value="GAD50448.1"/>
    <property type="molecule type" value="Genomic_DNA"/>
</dbReference>
<evidence type="ECO:0000256" key="2">
    <source>
        <dbReference type="SAM" id="Phobius"/>
    </source>
</evidence>
<dbReference type="PANTHER" id="PTHR32309:SF13">
    <property type="entry name" value="FERRIC ENTEROBACTIN TRANSPORT PROTEIN FEPE"/>
    <property type="match status" value="1"/>
</dbReference>
<name>U3A6S9_9SPHN</name>
<protein>
    <recommendedName>
        <fullName evidence="5">Capsule biosynthesis protein</fullName>
    </recommendedName>
</protein>
<proteinExistence type="predicted"/>
<feature type="coiled-coil region" evidence="1">
    <location>
        <begin position="181"/>
        <end position="238"/>
    </location>
</feature>
<keyword evidence="2" id="KW-0812">Transmembrane</keyword>
<keyword evidence="1" id="KW-0175">Coiled coil</keyword>
<keyword evidence="4" id="KW-1185">Reference proteome</keyword>
<evidence type="ECO:0000313" key="4">
    <source>
        <dbReference type="Proteomes" id="UP000016568"/>
    </source>
</evidence>
<accession>U3A6S9</accession>
<dbReference type="GO" id="GO:0005886">
    <property type="term" value="C:plasma membrane"/>
    <property type="evidence" value="ECO:0007669"/>
    <property type="project" value="TreeGrafter"/>
</dbReference>
<dbReference type="PANTHER" id="PTHR32309">
    <property type="entry name" value="TYROSINE-PROTEIN KINASE"/>
    <property type="match status" value="1"/>
</dbReference>
<comment type="caution">
    <text evidence="3">The sequence shown here is derived from an EMBL/GenBank/DDBJ whole genome shotgun (WGS) entry which is preliminary data.</text>
</comment>
<dbReference type="InterPro" id="IPR050445">
    <property type="entry name" value="Bact_polysacc_biosynth/exp"/>
</dbReference>
<sequence length="378" mass="41029">MNPPLSLRQRAVRGWNDRRQRRILYVVLAALLAVLCAFPQPYVARAKIVPQDSSNIGLNSTMTALGGQFQGFAALLGGARQPIDLYLAIGRSTEVADDVIRRLELVGPDGYASTAKARLALDRQVDVHSLTGGILEVEVRTHDPVRARALTAAFAQSISHRIVALDEDRIRRKQDVVMNRFKEASARVVAAEAALDDFRRRNRLAEPATELGSALSLRTGLEAQLQAKQVELQMLERVQGPENPQLQAVQSAIASLRAQIARTATPQTGAAGPTVAGLSGLSNEYLALYRDYRFAQALYEVYARSSEEVAVEAIAGETATDVQAIEAAHVDADRKFNIPAVALLALVALIALFTELYAPATGIDLRIGRTPHRRGNDA</sequence>
<dbReference type="Proteomes" id="UP000016568">
    <property type="component" value="Unassembled WGS sequence"/>
</dbReference>
<feature type="transmembrane region" description="Helical" evidence="2">
    <location>
        <begin position="338"/>
        <end position="358"/>
    </location>
</feature>
<keyword evidence="2" id="KW-0472">Membrane</keyword>
<reference evidence="3 4" key="1">
    <citation type="submission" date="2013-09" db="EMBL/GenBank/DDBJ databases">
        <title>Whole genome shotgun sequence of Novosphingobium tardaugens NBRC 16725.</title>
        <authorList>
            <person name="Isaki S."/>
            <person name="Hosoyama A."/>
            <person name="Tsuchikane K."/>
            <person name="Katsumata H."/>
            <person name="Ando Y."/>
            <person name="Yamazaki S."/>
            <person name="Fujita N."/>
        </authorList>
    </citation>
    <scope>NUCLEOTIDE SEQUENCE [LARGE SCALE GENOMIC DNA]</scope>
    <source>
        <strain evidence="3 4">NBRC 16725</strain>
    </source>
</reference>
<dbReference type="KEGG" id="ntd:EGO55_05345"/>
<evidence type="ECO:0000313" key="3">
    <source>
        <dbReference type="EMBL" id="GAD50448.1"/>
    </source>
</evidence>